<dbReference type="GO" id="GO:0016539">
    <property type="term" value="P:intein-mediated protein splicing"/>
    <property type="evidence" value="ECO:0007669"/>
    <property type="project" value="InterPro"/>
</dbReference>
<protein>
    <recommendedName>
        <fullName evidence="3">Hint domain-containing protein</fullName>
    </recommendedName>
</protein>
<dbReference type="RefSeq" id="WP_126997040.1">
    <property type="nucleotide sequence ID" value="NZ_CP034346.1"/>
</dbReference>
<evidence type="ECO:0000313" key="4">
    <source>
        <dbReference type="EMBL" id="AZS14402.1"/>
    </source>
</evidence>
<dbReference type="Gene3D" id="2.180.10.10">
    <property type="entry name" value="RHS repeat-associated core"/>
    <property type="match status" value="1"/>
</dbReference>
<dbReference type="EMBL" id="CP034346">
    <property type="protein sequence ID" value="AZS14402.1"/>
    <property type="molecule type" value="Genomic_DNA"/>
</dbReference>
<dbReference type="NCBIfam" id="TIGR01643">
    <property type="entry name" value="YD_repeat_2x"/>
    <property type="match status" value="2"/>
</dbReference>
<dbReference type="Proteomes" id="UP000270678">
    <property type="component" value="Chromosome"/>
</dbReference>
<accession>A0A3S9UVP7</accession>
<feature type="domain" description="Hint" evidence="3">
    <location>
        <begin position="1533"/>
        <end position="1627"/>
    </location>
</feature>
<reference evidence="5" key="1">
    <citation type="submission" date="2018-12" db="EMBL/GenBank/DDBJ databases">
        <title>Complete genome sequence of Paenibacillus sp. MBLB1234.</title>
        <authorList>
            <person name="Nam Y.-D."/>
            <person name="Kang J."/>
            <person name="Chung W.-H."/>
            <person name="Park Y.S."/>
        </authorList>
    </citation>
    <scope>NUCLEOTIDE SEQUENCE [LARGE SCALE GENOMIC DNA]</scope>
    <source>
        <strain evidence="5">MBLB1234</strain>
    </source>
</reference>
<dbReference type="NCBIfam" id="TIGR01443">
    <property type="entry name" value="intein_Cterm"/>
    <property type="match status" value="1"/>
</dbReference>
<keyword evidence="1" id="KW-0677">Repeat</keyword>
<dbReference type="InterPro" id="IPR045351">
    <property type="entry name" value="DUF6531"/>
</dbReference>
<keyword evidence="5" id="KW-1185">Reference proteome</keyword>
<dbReference type="InterPro" id="IPR050708">
    <property type="entry name" value="T6SS_VgrG/RHS"/>
</dbReference>
<dbReference type="PANTHER" id="PTHR32305:SF15">
    <property type="entry name" value="PROTEIN RHSA-RELATED"/>
    <property type="match status" value="1"/>
</dbReference>
<gene>
    <name evidence="4" type="ORF">EI981_08000</name>
</gene>
<dbReference type="Pfam" id="PF07591">
    <property type="entry name" value="PT-HINT"/>
    <property type="match status" value="1"/>
</dbReference>
<dbReference type="KEGG" id="plut:EI981_08000"/>
<dbReference type="SMART" id="SM00306">
    <property type="entry name" value="HintN"/>
    <property type="match status" value="1"/>
</dbReference>
<dbReference type="Pfam" id="PF25023">
    <property type="entry name" value="TEN_YD-shell"/>
    <property type="match status" value="3"/>
</dbReference>
<dbReference type="InterPro" id="IPR056823">
    <property type="entry name" value="TEN-like_YD-shell"/>
</dbReference>
<feature type="chain" id="PRO_5019559666" description="Hint domain-containing protein" evidence="2">
    <location>
        <begin position="27"/>
        <end position="1760"/>
    </location>
</feature>
<evidence type="ECO:0000256" key="2">
    <source>
        <dbReference type="SAM" id="SignalP"/>
    </source>
</evidence>
<dbReference type="InterPro" id="IPR006141">
    <property type="entry name" value="Intein_N"/>
</dbReference>
<dbReference type="CDD" id="cd00081">
    <property type="entry name" value="Hint"/>
    <property type="match status" value="1"/>
</dbReference>
<keyword evidence="2" id="KW-0732">Signal</keyword>
<dbReference type="InterPro" id="IPR036844">
    <property type="entry name" value="Hint_dom_sf"/>
</dbReference>
<dbReference type="Gene3D" id="2.170.16.10">
    <property type="entry name" value="Hedgehog/Intein (Hint) domain"/>
    <property type="match status" value="1"/>
</dbReference>
<organism evidence="4 5">
    <name type="scientific">Paenibacillus lutimineralis</name>
    <dbReference type="NCBI Taxonomy" id="2707005"/>
    <lineage>
        <taxon>Bacteria</taxon>
        <taxon>Bacillati</taxon>
        <taxon>Bacillota</taxon>
        <taxon>Bacilli</taxon>
        <taxon>Bacillales</taxon>
        <taxon>Paenibacillaceae</taxon>
        <taxon>Paenibacillus</taxon>
    </lineage>
</organism>
<name>A0A3S9UVP7_9BACL</name>
<evidence type="ECO:0000313" key="5">
    <source>
        <dbReference type="Proteomes" id="UP000270678"/>
    </source>
</evidence>
<dbReference type="InterPro" id="IPR006530">
    <property type="entry name" value="YD"/>
</dbReference>
<dbReference type="NCBIfam" id="TIGR03696">
    <property type="entry name" value="Rhs_assc_core"/>
    <property type="match status" value="1"/>
</dbReference>
<evidence type="ECO:0000259" key="3">
    <source>
        <dbReference type="SMART" id="SM00306"/>
    </source>
</evidence>
<dbReference type="PROSITE" id="PS50817">
    <property type="entry name" value="INTEIN_N_TER"/>
    <property type="match status" value="1"/>
</dbReference>
<dbReference type="InterPro" id="IPR003587">
    <property type="entry name" value="Hint_dom_N"/>
</dbReference>
<dbReference type="InterPro" id="IPR022385">
    <property type="entry name" value="Rhs_assc_core"/>
</dbReference>
<sequence length="1760" mass="197748">MFKRVVSLILCLTLITTGLLETVAYGAGETTSNKIPQPNQVDIQKILTISEVMQQFGVSTDWMDEQLSKGYTLYQIYMGLQSGEENYEKIISQFDVDREIDRKSMELHGTAKEEIALFQTTDLSSDYDQAAVEHLSLQDESSSHEINFGEDTLSTATGDMRLYYTDLSLPGTIPFSLTRIYDTSRASEEIGIGLENGTYVNQTRIRREERDSGIGRGWRWALPFIEVQEGSKILDFPGIGRYKISDTLKLEGYPWNNLLLTKDASKTVGGLTSETKVSVLNGNSYFFSSSGHLLLITDNYGSRVEFYYTSHGEGKVLNRIANSDGNELSFSYSGNRVTVTQPGTNRRMDYFIKSAIDGQPVLSEVQDALGRSTKYLYYYTESHFNFLESLMGQEERQPVKHSALLLRIVHPSSGITEFDYTSVRKQIGPIATDFAYKTSMRRDVYSTTSGDNELLRKSITYAGEDLNQFGKTVSSTTTVKSSRSEEEFKFIKKFYANTQPDVYFLNEQRSKESTTEFRMQFAYDNSTGWNVPTQAIESYLQGGAESQQLTVNYQYNEQGQILKESWSTGQENVYEYTTSTDSYFWSLPSQIQSKISGEQKRVERIQYNPQGDVSQFAVRENSGSGKLLAQTDLEYDDLGNVIISKTKDDKRNNIVNYSYQSPYGKHLLTEKSLTVHSITGGSSLSGEKFDYTKAGELLTSEDEVGDITSYTYDALGRMTKTQYSDQSTTTIQYDDVLNRVTVTGPEGIVTVEKYDPLGLLVEESVSDALFKYKYDGEGNLEQEIDAEQNKTSYVNDGFGRLTKTIYADGSQDETSYDMVRRTVTNTDPVGVKYQQKLDLLGNLLAVEEWRNGAFVALEQATYDLSGNALAVTDGKGQQTLYQYDALGRVISVTDPEQRTTSYKYTMAGDLSVIQYPDNSYIEREYDEAGNLIRQVNEERMTEIFYYDAKGNLTKSLDHASQFTEYQYNKDNLLTKIQAPDQQIQYTYDAMGRRIGMTDTTGSTTYDYNPSDGSLATIHYPDGTRINYTYNKQMRTGYTLTDVFGKTTGASYTVNEMNRVSALEVLHYAAGSNQSTLAAKSSASGAIDRITFDYKANGLLEKGESGNGPSMSFSYEGYELTGMTINPGVTAKSTVAPEVNDVPETDTSKGSDSMTTGDVLETANEVTFGVSELSATKGHEFTYEYDLNKNIIGRTQNGAGNTFTYDPLNRIHTESGLNNNKKYSYDGRGNLLDVEGRPLRGLSNADYTFDSLNRLTKVTSEDGTGISYIYNGYGLLYERIEGKKKSRYYYDEEAKLIAEADVSSGKAKLIYTYIYDFSGQLWSRVDQTTSEVQYYQFNGHGDIVGLTDSQGNQLNTYSYDIWGNPETVEETVPNIFRYSGEYWDNVTDLQYLRARWYDPNSGRFVSKDSYEGSIDNPLSLNRYSYVHNNPLIYTDPSGQYIMPMGPTPSLTCAVDIKNCKTNLDAQIKASQENLDMLYLDDVRTLMDDGASKLDKGIVIVQYIPVVKAYKLVKKTEKVIDSSKDIIKTTKKLNCNCFTAGTKVLTDEGEKPIEEIEVGDKVLAKSDETGEVAYKEVVGLFQKQANEIYYVHIGDEIIEVTGEHPFWLDGKGWTFVKDLKVGDLLVSSDGSKLEIDKIEKEPREAMVYNFEVADFHSYFVSNLGIWVHNCALQNVYKSIKDAPLYPKGFSGAKNGTVKNKVNNTELLEELRAIESGTWHKIYKDGVDAKGKKISIHYFQSQSGQVFNVKVKNGWSNSSSKMP</sequence>
<proteinExistence type="predicted"/>
<dbReference type="PROSITE" id="PS50818">
    <property type="entry name" value="INTEIN_C_TER"/>
    <property type="match status" value="1"/>
</dbReference>
<dbReference type="Pfam" id="PF20148">
    <property type="entry name" value="DUF6531"/>
    <property type="match status" value="1"/>
</dbReference>
<dbReference type="OrthoDB" id="41445at2"/>
<dbReference type="SUPFAM" id="SSF51294">
    <property type="entry name" value="Hedgehog/intein (Hint) domain"/>
    <property type="match status" value="1"/>
</dbReference>
<dbReference type="InterPro" id="IPR030934">
    <property type="entry name" value="Intein_C"/>
</dbReference>
<evidence type="ECO:0000256" key="1">
    <source>
        <dbReference type="ARBA" id="ARBA00022737"/>
    </source>
</evidence>
<feature type="signal peptide" evidence="2">
    <location>
        <begin position="1"/>
        <end position="26"/>
    </location>
</feature>
<dbReference type="PANTHER" id="PTHR32305">
    <property type="match status" value="1"/>
</dbReference>